<dbReference type="AlphaFoldDB" id="A0A9P1IZ72"/>
<gene>
    <name evidence="3" type="ORF">CAMP_LOCUS14750</name>
</gene>
<evidence type="ECO:0000259" key="2">
    <source>
        <dbReference type="Pfam" id="PF04155"/>
    </source>
</evidence>
<evidence type="ECO:0000313" key="4">
    <source>
        <dbReference type="Proteomes" id="UP001152747"/>
    </source>
</evidence>
<organism evidence="3 4">
    <name type="scientific">Caenorhabditis angaria</name>
    <dbReference type="NCBI Taxonomy" id="860376"/>
    <lineage>
        <taxon>Eukaryota</taxon>
        <taxon>Metazoa</taxon>
        <taxon>Ecdysozoa</taxon>
        <taxon>Nematoda</taxon>
        <taxon>Chromadorea</taxon>
        <taxon>Rhabditida</taxon>
        <taxon>Rhabditina</taxon>
        <taxon>Rhabditomorpha</taxon>
        <taxon>Rhabditoidea</taxon>
        <taxon>Rhabditidae</taxon>
        <taxon>Peloderinae</taxon>
        <taxon>Caenorhabditis</taxon>
    </lineage>
</organism>
<feature type="chain" id="PRO_5040492150" description="Ground-like domain-containing protein" evidence="1">
    <location>
        <begin position="17"/>
        <end position="131"/>
    </location>
</feature>
<evidence type="ECO:0000313" key="3">
    <source>
        <dbReference type="EMBL" id="CAI5452113.1"/>
    </source>
</evidence>
<dbReference type="InterPro" id="IPR007284">
    <property type="entry name" value="Ground-like_dom"/>
</dbReference>
<feature type="signal peptide" evidence="1">
    <location>
        <begin position="1"/>
        <end position="16"/>
    </location>
</feature>
<reference evidence="3" key="1">
    <citation type="submission" date="2022-11" db="EMBL/GenBank/DDBJ databases">
        <authorList>
            <person name="Kikuchi T."/>
        </authorList>
    </citation>
    <scope>NUCLEOTIDE SEQUENCE</scope>
    <source>
        <strain evidence="3">PS1010</strain>
    </source>
</reference>
<dbReference type="PROSITE" id="PS51257">
    <property type="entry name" value="PROKAR_LIPOPROTEIN"/>
    <property type="match status" value="1"/>
</dbReference>
<dbReference type="OrthoDB" id="5843663at2759"/>
<keyword evidence="4" id="KW-1185">Reference proteome</keyword>
<name>A0A9P1IZ72_9PELO</name>
<evidence type="ECO:0000256" key="1">
    <source>
        <dbReference type="SAM" id="SignalP"/>
    </source>
</evidence>
<proteinExistence type="predicted"/>
<feature type="domain" description="Ground-like" evidence="2">
    <location>
        <begin position="58"/>
        <end position="129"/>
    </location>
</feature>
<dbReference type="Pfam" id="PF04155">
    <property type="entry name" value="Ground-like"/>
    <property type="match status" value="1"/>
</dbReference>
<dbReference type="EMBL" id="CANHGI010000005">
    <property type="protein sequence ID" value="CAI5452113.1"/>
    <property type="molecule type" value="Genomic_DNA"/>
</dbReference>
<protein>
    <recommendedName>
        <fullName evidence="2">Ground-like domain-containing protein</fullName>
    </recommendedName>
</protein>
<accession>A0A9P1IZ72</accession>
<keyword evidence="1" id="KW-0732">Signal</keyword>
<sequence>MKLLLILAVLITIAAACPGLFGMGGCCHQQSHCGGCGDPLPERPAKPDFFGITSNDKDSLCNSPELKKLIVDNMHPNAVDSAKALQGVLEEHKLQRFVVICSAESFVYTVRADTAYCGAWKNGHTCHAFAL</sequence>
<dbReference type="Proteomes" id="UP001152747">
    <property type="component" value="Unassembled WGS sequence"/>
</dbReference>
<comment type="caution">
    <text evidence="3">The sequence shown here is derived from an EMBL/GenBank/DDBJ whole genome shotgun (WGS) entry which is preliminary data.</text>
</comment>